<dbReference type="OrthoDB" id="5653673at2"/>
<dbReference type="STRING" id="451.B6N58_13400"/>
<proteinExistence type="predicted"/>
<sequence>MATSEDTVRAELKRAHANERGSSPERAKKRRALDSFNIVELCDAAAQITKMLLGLGAENNWSDVKESQGLSMMAGMYRGNWLYLSQVDRGEDEEPPKIKNKANWFKTFKSGTPQTFFFYTPKTESRKHRSYVERNAAAAVLSLTGSCDQHAFVLATLLRAILPVGTVINICGLNVAGETIPHTFVVVGSIGRKNIRLRDLPLHKLLAVDAWTIIGGAVELKDYFLCEGIIRDGFLVVDQSYLADGQDHLIKRVSKQKILLDIIKEGHSGIRVKSSSYLSSFIHHDLIEQINYTKVIKRDKFLSDLPDDYDGMFHGETVSATYQPPIRSNQALEYICRTYPHKKFNRCLEYVNEQVESIINEEKKSDADYTQSLAPTL</sequence>
<evidence type="ECO:0000256" key="1">
    <source>
        <dbReference type="SAM" id="MobiDB-lite"/>
    </source>
</evidence>
<reference evidence="2" key="2">
    <citation type="submission" date="2014-09" db="EMBL/GenBank/DDBJ databases">
        <authorList>
            <person name="GOMEZ-VALERO Laura"/>
        </authorList>
    </citation>
    <scope>NUCLEOTIDE SEQUENCE</scope>
    <source>
        <strain evidence="2">ATCC33218</strain>
    </source>
</reference>
<dbReference type="EMBL" id="FMVN01000016">
    <property type="protein sequence ID" value="SCY73820.1"/>
    <property type="molecule type" value="Genomic_DNA"/>
</dbReference>
<reference evidence="3 5" key="3">
    <citation type="submission" date="2016-10" db="EMBL/GenBank/DDBJ databases">
        <authorList>
            <person name="Varghese N."/>
            <person name="Submissions S."/>
        </authorList>
    </citation>
    <scope>NUCLEOTIDE SEQUENCE [LARGE SCALE GENOMIC DNA]</scope>
    <source>
        <strain evidence="3 5">ATCC 33218</strain>
    </source>
</reference>
<evidence type="ECO:0000313" key="2">
    <source>
        <dbReference type="EMBL" id="CEG62140.1"/>
    </source>
</evidence>
<evidence type="ECO:0000313" key="4">
    <source>
        <dbReference type="Proteomes" id="UP000032414"/>
    </source>
</evidence>
<dbReference type="PATRIC" id="fig|451.8.peg.2493"/>
<evidence type="ECO:0000313" key="3">
    <source>
        <dbReference type="EMBL" id="SCY73820.1"/>
    </source>
</evidence>
<keyword evidence="5" id="KW-1185">Reference proteome</keyword>
<dbReference type="Proteomes" id="UP000032414">
    <property type="component" value="Chromosome I"/>
</dbReference>
<dbReference type="EMBL" id="LN614830">
    <property type="protein sequence ID" value="CEG62140.1"/>
    <property type="molecule type" value="Genomic_DNA"/>
</dbReference>
<dbReference type="KEGG" id="tmc:LMI_2902"/>
<accession>A0A098GJH6</accession>
<protein>
    <submittedName>
        <fullName evidence="2">Uncharacterized protein</fullName>
    </submittedName>
</protein>
<dbReference type="RefSeq" id="WP_045100261.1">
    <property type="nucleotide sequence ID" value="NZ_CP020614.1"/>
</dbReference>
<evidence type="ECO:0000313" key="5">
    <source>
        <dbReference type="Proteomes" id="UP000182998"/>
    </source>
</evidence>
<feature type="compositionally biased region" description="Basic and acidic residues" evidence="1">
    <location>
        <begin position="1"/>
        <end position="26"/>
    </location>
</feature>
<reference evidence="4" key="1">
    <citation type="submission" date="2014-09" db="EMBL/GenBank/DDBJ databases">
        <authorList>
            <person name="Gomez-Valero L."/>
        </authorList>
    </citation>
    <scope>NUCLEOTIDE SEQUENCE [LARGE SCALE GENOMIC DNA]</scope>
    <source>
        <strain evidence="4">ATCC33218</strain>
    </source>
</reference>
<name>A0A098GJH6_LEGMI</name>
<gene>
    <name evidence="2" type="ORF">LMI_2902</name>
    <name evidence="3" type="ORF">SAMN02982997_02719</name>
</gene>
<feature type="region of interest" description="Disordered" evidence="1">
    <location>
        <begin position="1"/>
        <end position="28"/>
    </location>
</feature>
<dbReference type="Proteomes" id="UP000182998">
    <property type="component" value="Unassembled WGS sequence"/>
</dbReference>
<dbReference type="AlphaFoldDB" id="A0A098GJH6"/>
<dbReference type="HOGENOM" id="CLU_729425_0_0_6"/>
<organism evidence="2 4">
    <name type="scientific">Legionella micdadei</name>
    <name type="common">Tatlockia micdadei</name>
    <dbReference type="NCBI Taxonomy" id="451"/>
    <lineage>
        <taxon>Bacteria</taxon>
        <taxon>Pseudomonadati</taxon>
        <taxon>Pseudomonadota</taxon>
        <taxon>Gammaproteobacteria</taxon>
        <taxon>Legionellales</taxon>
        <taxon>Legionellaceae</taxon>
        <taxon>Legionella</taxon>
    </lineage>
</organism>